<proteinExistence type="predicted"/>
<gene>
    <name evidence="2" type="ORF">PPTG_19847</name>
</gene>
<reference evidence="3" key="1">
    <citation type="submission" date="2011-12" db="EMBL/GenBank/DDBJ databases">
        <authorList>
            <consortium name="The Broad Institute Genome Sequencing Platform"/>
            <person name="Russ C."/>
            <person name="Tyler B."/>
            <person name="Panabieres F."/>
            <person name="Shan W."/>
            <person name="Tripathy S."/>
            <person name="Grunwald N."/>
            <person name="Machado M."/>
            <person name="Young S.K."/>
            <person name="Zeng Q."/>
            <person name="Gargeya S."/>
            <person name="Fitzgerald M."/>
            <person name="Haas B."/>
            <person name="Abouelleil A."/>
            <person name="Alvarado L."/>
            <person name="Arachchi H.M."/>
            <person name="Berlin A."/>
            <person name="Chapman S.B."/>
            <person name="Gearin G."/>
            <person name="Goldberg J."/>
            <person name="Griggs A."/>
            <person name="Gujja S."/>
            <person name="Hansen M."/>
            <person name="Heiman D."/>
            <person name="Howarth C."/>
            <person name="Larimer J."/>
            <person name="Lui A."/>
            <person name="MacDonald P.J.P."/>
            <person name="McCowen C."/>
            <person name="Montmayeur A."/>
            <person name="Murphy C."/>
            <person name="Neiman D."/>
            <person name="Pearson M."/>
            <person name="Priest M."/>
            <person name="Roberts A."/>
            <person name="Saif S."/>
            <person name="Shea T."/>
            <person name="Sisk P."/>
            <person name="Stolte C."/>
            <person name="Sykes S."/>
            <person name="Wortman J."/>
            <person name="Nusbaum C."/>
            <person name="Birren B."/>
        </authorList>
    </citation>
    <scope>NUCLEOTIDE SEQUENCE [LARGE SCALE GENOMIC DNA]</scope>
    <source>
        <strain evidence="3">INRA-310</strain>
    </source>
</reference>
<organism evidence="2 3">
    <name type="scientific">Phytophthora nicotianae (strain INRA-310)</name>
    <name type="common">Phytophthora parasitica</name>
    <dbReference type="NCBI Taxonomy" id="761204"/>
    <lineage>
        <taxon>Eukaryota</taxon>
        <taxon>Sar</taxon>
        <taxon>Stramenopiles</taxon>
        <taxon>Oomycota</taxon>
        <taxon>Peronosporomycetes</taxon>
        <taxon>Peronosporales</taxon>
        <taxon>Peronosporaceae</taxon>
        <taxon>Phytophthora</taxon>
    </lineage>
</organism>
<sequence>MSTLLVVLMPLRLCQLTMNPIALGSHSTRVRMNFSRVNRHACWNPKSLRAHTTSLESSSVRIFARTNRASICTWTYSSSTSTPAHP</sequence>
<evidence type="ECO:0000313" key="2">
    <source>
        <dbReference type="EMBL" id="ETM98048.1"/>
    </source>
</evidence>
<dbReference type="AlphaFoldDB" id="W2PCU7"/>
<evidence type="ECO:0000256" key="1">
    <source>
        <dbReference type="SAM" id="SignalP"/>
    </source>
</evidence>
<dbReference type="EMBL" id="KI669761">
    <property type="protein sequence ID" value="ETM98048.1"/>
    <property type="molecule type" value="Genomic_DNA"/>
</dbReference>
<evidence type="ECO:0000313" key="3">
    <source>
        <dbReference type="Proteomes" id="UP000018817"/>
    </source>
</evidence>
<feature type="chain" id="PRO_5004821490" description="Secreted protein" evidence="1">
    <location>
        <begin position="17"/>
        <end position="86"/>
    </location>
</feature>
<dbReference type="VEuPathDB" id="FungiDB:PPTG_19847"/>
<evidence type="ECO:0008006" key="4">
    <source>
        <dbReference type="Google" id="ProtNLM"/>
    </source>
</evidence>
<reference evidence="2 3" key="2">
    <citation type="submission" date="2013-11" db="EMBL/GenBank/DDBJ databases">
        <title>The Genome Sequence of Phytophthora parasitica INRA-310.</title>
        <authorList>
            <consortium name="The Broad Institute Genomics Platform"/>
            <person name="Russ C."/>
            <person name="Tyler B."/>
            <person name="Panabieres F."/>
            <person name="Shan W."/>
            <person name="Tripathy S."/>
            <person name="Grunwald N."/>
            <person name="Machado M."/>
            <person name="Johnson C.S."/>
            <person name="Arredondo F."/>
            <person name="Hong C."/>
            <person name="Coffey M."/>
            <person name="Young S.K."/>
            <person name="Zeng Q."/>
            <person name="Gargeya S."/>
            <person name="Fitzgerald M."/>
            <person name="Abouelleil A."/>
            <person name="Alvarado L."/>
            <person name="Chapman S.B."/>
            <person name="Gainer-Dewar J."/>
            <person name="Goldberg J."/>
            <person name="Griggs A."/>
            <person name="Gujja S."/>
            <person name="Hansen M."/>
            <person name="Howarth C."/>
            <person name="Imamovic A."/>
            <person name="Ireland A."/>
            <person name="Larimer J."/>
            <person name="McCowan C."/>
            <person name="Murphy C."/>
            <person name="Pearson M."/>
            <person name="Poon T.W."/>
            <person name="Priest M."/>
            <person name="Roberts A."/>
            <person name="Saif S."/>
            <person name="Shea T."/>
            <person name="Sykes S."/>
            <person name="Wortman J."/>
            <person name="Nusbaum C."/>
            <person name="Birren B."/>
        </authorList>
    </citation>
    <scope>NUCLEOTIDE SEQUENCE [LARGE SCALE GENOMIC DNA]</scope>
    <source>
        <strain evidence="2 3">INRA-310</strain>
    </source>
</reference>
<dbReference type="Proteomes" id="UP000018817">
    <property type="component" value="Unassembled WGS sequence"/>
</dbReference>
<keyword evidence="1" id="KW-0732">Signal</keyword>
<protein>
    <recommendedName>
        <fullName evidence="4">Secreted protein</fullName>
    </recommendedName>
</protein>
<dbReference type="RefSeq" id="XP_008916658.1">
    <property type="nucleotide sequence ID" value="XM_008918410.1"/>
</dbReference>
<accession>W2PCU7</accession>
<name>W2PCU7_PHYN3</name>
<feature type="signal peptide" evidence="1">
    <location>
        <begin position="1"/>
        <end position="16"/>
    </location>
</feature>
<dbReference type="GeneID" id="20188541"/>